<dbReference type="Proteomes" id="UP000095192">
    <property type="component" value="Unassembled WGS sequence"/>
</dbReference>
<feature type="region of interest" description="Disordered" evidence="1">
    <location>
        <begin position="27"/>
        <end position="88"/>
    </location>
</feature>
<evidence type="ECO:0000256" key="1">
    <source>
        <dbReference type="SAM" id="MobiDB-lite"/>
    </source>
</evidence>
<keyword evidence="3" id="KW-1185">Reference proteome</keyword>
<evidence type="ECO:0000313" key="2">
    <source>
        <dbReference type="EMBL" id="OEH75216.1"/>
    </source>
</evidence>
<accession>A0A1D3CVJ7</accession>
<dbReference type="InParanoid" id="A0A1D3CVJ7"/>
<organism evidence="2 3">
    <name type="scientific">Cyclospora cayetanensis</name>
    <dbReference type="NCBI Taxonomy" id="88456"/>
    <lineage>
        <taxon>Eukaryota</taxon>
        <taxon>Sar</taxon>
        <taxon>Alveolata</taxon>
        <taxon>Apicomplexa</taxon>
        <taxon>Conoidasida</taxon>
        <taxon>Coccidia</taxon>
        <taxon>Eucoccidiorida</taxon>
        <taxon>Eimeriorina</taxon>
        <taxon>Eimeriidae</taxon>
        <taxon>Cyclospora</taxon>
    </lineage>
</organism>
<name>A0A1D3CVJ7_9EIME</name>
<protein>
    <submittedName>
        <fullName evidence="2">Uncharacterized protein</fullName>
    </submittedName>
</protein>
<sequence length="158" mass="17250">MASMSLPLPKASPESWAPLQGLSLPLGEPFFGPPVAPSGENPLPLEAPRGSGNVSLGWVSRQTPSSGVGAPTEDFDVTSMPSPNERVSGYLCNKVRSDKRQRKRAFAHRGHWGRQRRLQLKHERLRLAFAYQGVDLLKLKSLRWGEVAKGPWGSARGG</sequence>
<comment type="caution">
    <text evidence="2">The sequence shown here is derived from an EMBL/GenBank/DDBJ whole genome shotgun (WGS) entry which is preliminary data.</text>
</comment>
<gene>
    <name evidence="2" type="ORF">cyc_00066</name>
</gene>
<reference evidence="2 3" key="1">
    <citation type="journal article" date="2016" name="BMC Genomics">
        <title>Comparative genomics reveals Cyclospora cayetanensis possesses coccidia-like metabolism and invasion components but unique surface antigens.</title>
        <authorList>
            <person name="Liu S."/>
            <person name="Wang L."/>
            <person name="Zheng H."/>
            <person name="Xu Z."/>
            <person name="Roellig D.M."/>
            <person name="Li N."/>
            <person name="Frace M.A."/>
            <person name="Tang K."/>
            <person name="Arrowood M.J."/>
            <person name="Moss D.M."/>
            <person name="Zhang L."/>
            <person name="Feng Y."/>
            <person name="Xiao L."/>
        </authorList>
    </citation>
    <scope>NUCLEOTIDE SEQUENCE [LARGE SCALE GENOMIC DNA]</scope>
    <source>
        <strain evidence="2 3">CHN_HEN01</strain>
    </source>
</reference>
<dbReference type="AlphaFoldDB" id="A0A1D3CVJ7"/>
<evidence type="ECO:0000313" key="3">
    <source>
        <dbReference type="Proteomes" id="UP000095192"/>
    </source>
</evidence>
<dbReference type="VEuPathDB" id="ToxoDB:cyc_00066"/>
<dbReference type="EMBL" id="JROU02001794">
    <property type="protein sequence ID" value="OEH75216.1"/>
    <property type="molecule type" value="Genomic_DNA"/>
</dbReference>
<proteinExistence type="predicted"/>